<protein>
    <submittedName>
        <fullName evidence="12">Uncharacterized protein</fullName>
    </submittedName>
</protein>
<evidence type="ECO:0000256" key="8">
    <source>
        <dbReference type="SAM" id="Coils"/>
    </source>
</evidence>
<feature type="domain" description="RRM" evidence="10">
    <location>
        <begin position="218"/>
        <end position="306"/>
    </location>
</feature>
<evidence type="ECO:0000256" key="9">
    <source>
        <dbReference type="SAM" id="MobiDB-lite"/>
    </source>
</evidence>
<evidence type="ECO:0000256" key="1">
    <source>
        <dbReference type="ARBA" id="ARBA00022723"/>
    </source>
</evidence>
<dbReference type="Gene3D" id="3.30.70.330">
    <property type="match status" value="1"/>
</dbReference>
<dbReference type="InterPro" id="IPR012677">
    <property type="entry name" value="Nucleotide-bd_a/b_plait_sf"/>
</dbReference>
<dbReference type="InterPro" id="IPR003954">
    <property type="entry name" value="RRM_euk-type"/>
</dbReference>
<dbReference type="PRINTS" id="PR01848">
    <property type="entry name" value="U2AUXFACTOR"/>
</dbReference>
<organism evidence="12 13">
    <name type="scientific">Lutzomyia longipalpis</name>
    <name type="common">Sand fly</name>
    <dbReference type="NCBI Taxonomy" id="7200"/>
    <lineage>
        <taxon>Eukaryota</taxon>
        <taxon>Metazoa</taxon>
        <taxon>Ecdysozoa</taxon>
        <taxon>Arthropoda</taxon>
        <taxon>Hexapoda</taxon>
        <taxon>Insecta</taxon>
        <taxon>Pterygota</taxon>
        <taxon>Neoptera</taxon>
        <taxon>Endopterygota</taxon>
        <taxon>Diptera</taxon>
        <taxon>Nematocera</taxon>
        <taxon>Psychodoidea</taxon>
        <taxon>Psychodidae</taxon>
        <taxon>Lutzomyia</taxon>
        <taxon>Lutzomyia</taxon>
    </lineage>
</organism>
<dbReference type="VEuPathDB" id="VectorBase:LLONM1_004978"/>
<dbReference type="EMBL" id="AJWK01017477">
    <property type="status" value="NOT_ANNOTATED_CDS"/>
    <property type="molecule type" value="Genomic_DNA"/>
</dbReference>
<dbReference type="InterPro" id="IPR009145">
    <property type="entry name" value="U2AF_small"/>
</dbReference>
<dbReference type="GO" id="GO:0008270">
    <property type="term" value="F:zinc ion binding"/>
    <property type="evidence" value="ECO:0007669"/>
    <property type="project" value="UniProtKB-KW"/>
</dbReference>
<dbReference type="GO" id="GO:0003723">
    <property type="term" value="F:RNA binding"/>
    <property type="evidence" value="ECO:0007669"/>
    <property type="project" value="UniProtKB-UniRule"/>
</dbReference>
<evidence type="ECO:0000259" key="11">
    <source>
        <dbReference type="PROSITE" id="PS50103"/>
    </source>
</evidence>
<dbReference type="Gene3D" id="2.30.30.1190">
    <property type="match status" value="1"/>
</dbReference>
<feature type="domain" description="C3H1-type" evidence="11">
    <location>
        <begin position="168"/>
        <end position="196"/>
    </location>
</feature>
<keyword evidence="2" id="KW-0677">Repeat</keyword>
<dbReference type="GO" id="GO:0000398">
    <property type="term" value="P:mRNA splicing, via spliceosome"/>
    <property type="evidence" value="ECO:0007669"/>
    <property type="project" value="InterPro"/>
</dbReference>
<evidence type="ECO:0000256" key="2">
    <source>
        <dbReference type="ARBA" id="ARBA00022737"/>
    </source>
</evidence>
<dbReference type="VEuPathDB" id="VectorBase:LLOJ005529"/>
<dbReference type="PANTHER" id="PTHR12620">
    <property type="entry name" value="U2 SNRNP AUXILIARY FACTOR, SMALL SUBUNIT"/>
    <property type="match status" value="1"/>
</dbReference>
<dbReference type="Pfam" id="PF00076">
    <property type="entry name" value="RRM_1"/>
    <property type="match status" value="1"/>
</dbReference>
<dbReference type="SMART" id="SM00361">
    <property type="entry name" value="RRM_1"/>
    <property type="match status" value="1"/>
</dbReference>
<dbReference type="PROSITE" id="PS50103">
    <property type="entry name" value="ZF_C3H1"/>
    <property type="match status" value="1"/>
</dbReference>
<dbReference type="GO" id="GO:0089701">
    <property type="term" value="C:U2AF complex"/>
    <property type="evidence" value="ECO:0007669"/>
    <property type="project" value="InterPro"/>
</dbReference>
<keyword evidence="3 7" id="KW-0863">Zinc-finger</keyword>
<name>A0A1B0CLP2_LUTLO</name>
<dbReference type="SUPFAM" id="SSF54928">
    <property type="entry name" value="RNA-binding domain, RBD"/>
    <property type="match status" value="1"/>
</dbReference>
<keyword evidence="8" id="KW-0175">Coiled coil</keyword>
<accession>A0A1B0CLP2</accession>
<dbReference type="InterPro" id="IPR000571">
    <property type="entry name" value="Znf_CCCH"/>
</dbReference>
<evidence type="ECO:0000256" key="3">
    <source>
        <dbReference type="ARBA" id="ARBA00022771"/>
    </source>
</evidence>
<proteinExistence type="predicted"/>
<reference evidence="12" key="1">
    <citation type="submission" date="2020-05" db="UniProtKB">
        <authorList>
            <consortium name="EnsemblMetazoa"/>
        </authorList>
    </citation>
    <scope>IDENTIFICATION</scope>
    <source>
        <strain evidence="12">Jacobina</strain>
    </source>
</reference>
<feature type="zinc finger region" description="C3H1-type" evidence="7">
    <location>
        <begin position="168"/>
        <end position="196"/>
    </location>
</feature>
<evidence type="ECO:0000259" key="10">
    <source>
        <dbReference type="PROSITE" id="PS50102"/>
    </source>
</evidence>
<evidence type="ECO:0000256" key="4">
    <source>
        <dbReference type="ARBA" id="ARBA00022833"/>
    </source>
</evidence>
<dbReference type="AlphaFoldDB" id="A0A1B0CLP2"/>
<evidence type="ECO:0000256" key="6">
    <source>
        <dbReference type="PROSITE-ProRule" id="PRU00176"/>
    </source>
</evidence>
<keyword evidence="13" id="KW-1185">Reference proteome</keyword>
<keyword evidence="4 7" id="KW-0862">Zinc</keyword>
<sequence>MSIRISSSCHKEWRRRAKKLRRKRIRQQAARKRDEEEAAEEEKKLKDPTYLTWLAEQRALELFQEEEDELRHKADHQMWLDREKEAQQHFREQQETLEKFQAERMRKNILIRQEYKAEQERRKRLREEQKRIEEERRRMYEVLMEQIELYIAGKGDLPAELLETANTNPERPECPFFTKTGACRFGDQCSRNHSRPNISCIIIIPNFYTHILLEQYRRTEYGGDSALEYDEREMEEDFLEFYEDVLPEFELFGTIENFFVCRNREPHLRGNVYVEYKSKRDAIKAYRKFQGRYYGGKQLNVGFRNIESWSTAICGI</sequence>
<evidence type="ECO:0000256" key="5">
    <source>
        <dbReference type="ARBA" id="ARBA00022884"/>
    </source>
</evidence>
<keyword evidence="5 6" id="KW-0694">RNA-binding</keyword>
<evidence type="ECO:0000256" key="7">
    <source>
        <dbReference type="PROSITE-ProRule" id="PRU00723"/>
    </source>
</evidence>
<dbReference type="CDD" id="cd12540">
    <property type="entry name" value="RRM_U2AFBPL"/>
    <property type="match status" value="1"/>
</dbReference>
<dbReference type="SMART" id="SM00356">
    <property type="entry name" value="ZnF_C3H1"/>
    <property type="match status" value="1"/>
</dbReference>
<dbReference type="PROSITE" id="PS50102">
    <property type="entry name" value="RRM"/>
    <property type="match status" value="1"/>
</dbReference>
<dbReference type="EnsemblMetazoa" id="LLOJ005529-RA">
    <property type="protein sequence ID" value="LLOJ005529-PA"/>
    <property type="gene ID" value="LLOJ005529"/>
</dbReference>
<dbReference type="InterPro" id="IPR035979">
    <property type="entry name" value="RBD_domain_sf"/>
</dbReference>
<keyword evidence="1 7" id="KW-0479">Metal-binding</keyword>
<evidence type="ECO:0000313" key="13">
    <source>
        <dbReference type="Proteomes" id="UP000092461"/>
    </source>
</evidence>
<feature type="compositionally biased region" description="Basic residues" evidence="9">
    <location>
        <begin position="12"/>
        <end position="30"/>
    </location>
</feature>
<dbReference type="Proteomes" id="UP000092461">
    <property type="component" value="Unassembled WGS sequence"/>
</dbReference>
<evidence type="ECO:0000313" key="12">
    <source>
        <dbReference type="EnsemblMetazoa" id="LLOJ005529-PA"/>
    </source>
</evidence>
<dbReference type="Pfam" id="PF00642">
    <property type="entry name" value="zf-CCCH"/>
    <property type="match status" value="1"/>
</dbReference>
<feature type="region of interest" description="Disordered" evidence="9">
    <location>
        <begin position="1"/>
        <end position="41"/>
    </location>
</feature>
<feature type="compositionally biased region" description="Basic and acidic residues" evidence="9">
    <location>
        <begin position="31"/>
        <end position="41"/>
    </location>
</feature>
<dbReference type="InterPro" id="IPR000504">
    <property type="entry name" value="RRM_dom"/>
</dbReference>
<feature type="coiled-coil region" evidence="8">
    <location>
        <begin position="83"/>
        <end position="145"/>
    </location>
</feature>